<dbReference type="HOGENOM" id="CLU_1779104_0_0_1"/>
<sequence>MKRWIDRGRLAIKDRRTNALGVLEACFQKIHVLTTSTSTNLTNNTDLKQVQQWFQERNEILDEQRHMKLLKKLRNRWQFLDPNRRSTESNEIGAFSQEKLKIDSSGFDTCDAQLLQEARKRNFFGMYELSSSPYYHPNIFWNHCEP</sequence>
<dbReference type="AlphaFoldDB" id="G0NGK1"/>
<dbReference type="Proteomes" id="UP000008068">
    <property type="component" value="Unassembled WGS sequence"/>
</dbReference>
<protein>
    <submittedName>
        <fullName evidence="1">Uncharacterized protein</fullName>
    </submittedName>
</protein>
<gene>
    <name evidence="1" type="ORF">CAEBREN_14433</name>
</gene>
<evidence type="ECO:0000313" key="2">
    <source>
        <dbReference type="Proteomes" id="UP000008068"/>
    </source>
</evidence>
<organism evidence="2">
    <name type="scientific">Caenorhabditis brenneri</name>
    <name type="common">Nematode worm</name>
    <dbReference type="NCBI Taxonomy" id="135651"/>
    <lineage>
        <taxon>Eukaryota</taxon>
        <taxon>Metazoa</taxon>
        <taxon>Ecdysozoa</taxon>
        <taxon>Nematoda</taxon>
        <taxon>Chromadorea</taxon>
        <taxon>Rhabditida</taxon>
        <taxon>Rhabditina</taxon>
        <taxon>Rhabditomorpha</taxon>
        <taxon>Rhabditoidea</taxon>
        <taxon>Rhabditidae</taxon>
        <taxon>Peloderinae</taxon>
        <taxon>Caenorhabditis</taxon>
    </lineage>
</organism>
<name>G0NGK1_CAEBE</name>
<accession>G0NGK1</accession>
<reference evidence="2" key="1">
    <citation type="submission" date="2011-07" db="EMBL/GenBank/DDBJ databases">
        <authorList>
            <consortium name="Caenorhabditis brenneri Sequencing and Analysis Consortium"/>
            <person name="Wilson R.K."/>
        </authorList>
    </citation>
    <scope>NUCLEOTIDE SEQUENCE [LARGE SCALE GENOMIC DNA]</scope>
    <source>
        <strain evidence="2">PB2801</strain>
    </source>
</reference>
<dbReference type="InParanoid" id="G0NGK1"/>
<dbReference type="EMBL" id="GL379881">
    <property type="protein sequence ID" value="EGT60093.1"/>
    <property type="molecule type" value="Genomic_DNA"/>
</dbReference>
<evidence type="ECO:0000313" key="1">
    <source>
        <dbReference type="EMBL" id="EGT60093.1"/>
    </source>
</evidence>
<proteinExistence type="predicted"/>
<keyword evidence="2" id="KW-1185">Reference proteome</keyword>